<gene>
    <name evidence="3" type="ORF">HINF_LOCUS51261</name>
    <name evidence="4" type="ORF">HINF_LOCUS54001</name>
    <name evidence="2" type="ORF">HINF_LOCUS54329</name>
    <name evidence="1" type="ORF">HINF_LOCUS8003</name>
</gene>
<reference evidence="3 5" key="2">
    <citation type="submission" date="2024-07" db="EMBL/GenBank/DDBJ databases">
        <authorList>
            <person name="Akdeniz Z."/>
        </authorList>
    </citation>
    <scope>NUCLEOTIDE SEQUENCE [LARGE SCALE GENOMIC DNA]</scope>
</reference>
<reference evidence="2" key="1">
    <citation type="submission" date="2023-06" db="EMBL/GenBank/DDBJ databases">
        <authorList>
            <person name="Kurt Z."/>
        </authorList>
    </citation>
    <scope>NUCLEOTIDE SEQUENCE</scope>
</reference>
<evidence type="ECO:0000313" key="5">
    <source>
        <dbReference type="Proteomes" id="UP001642409"/>
    </source>
</evidence>
<proteinExistence type="predicted"/>
<dbReference type="AlphaFoldDB" id="A0AA86USW4"/>
<sequence length="101" mass="11687">MNQELLEESKHLIALPLDYIQDKIQNYFDLTQYFNNQQINGVRVGSDLQCQEDLQKCEEFLKKMCGQLQDGVGAEVEGLDSIQQICERIQVLQYEVSSLML</sequence>
<name>A0AA86USW4_9EUKA</name>
<dbReference type="EMBL" id="CAXDID020000278">
    <property type="protein sequence ID" value="CAL6069488.1"/>
    <property type="molecule type" value="Genomic_DNA"/>
</dbReference>
<evidence type="ECO:0000313" key="2">
    <source>
        <dbReference type="EMBL" id="CAI9966684.1"/>
    </source>
</evidence>
<dbReference type="Proteomes" id="UP001642409">
    <property type="component" value="Unassembled WGS sequence"/>
</dbReference>
<organism evidence="2">
    <name type="scientific">Hexamita inflata</name>
    <dbReference type="NCBI Taxonomy" id="28002"/>
    <lineage>
        <taxon>Eukaryota</taxon>
        <taxon>Metamonada</taxon>
        <taxon>Diplomonadida</taxon>
        <taxon>Hexamitidae</taxon>
        <taxon>Hexamitinae</taxon>
        <taxon>Hexamita</taxon>
    </lineage>
</organism>
<accession>A0AA86USW4</accession>
<evidence type="ECO:0000313" key="1">
    <source>
        <dbReference type="EMBL" id="CAI9920358.1"/>
    </source>
</evidence>
<protein>
    <submittedName>
        <fullName evidence="2">Uncharacterized protein</fullName>
    </submittedName>
</protein>
<evidence type="ECO:0000313" key="4">
    <source>
        <dbReference type="EMBL" id="CAL6069488.1"/>
    </source>
</evidence>
<dbReference type="EMBL" id="CATOUU010000199">
    <property type="protein sequence ID" value="CAI9920358.1"/>
    <property type="molecule type" value="Genomic_DNA"/>
</dbReference>
<dbReference type="EMBL" id="CATOUU010001008">
    <property type="protein sequence ID" value="CAI9966684.1"/>
    <property type="molecule type" value="Genomic_DNA"/>
</dbReference>
<keyword evidence="5" id="KW-1185">Reference proteome</keyword>
<dbReference type="EMBL" id="CAXDID020000249">
    <property type="protein sequence ID" value="CAL6064241.1"/>
    <property type="molecule type" value="Genomic_DNA"/>
</dbReference>
<evidence type="ECO:0000313" key="3">
    <source>
        <dbReference type="EMBL" id="CAL6064241.1"/>
    </source>
</evidence>
<comment type="caution">
    <text evidence="2">The sequence shown here is derived from an EMBL/GenBank/DDBJ whole genome shotgun (WGS) entry which is preliminary data.</text>
</comment>